<dbReference type="PANTHER" id="PTHR46388:SF2">
    <property type="entry name" value="NHL REPEAT-CONTAINING PROTEIN 2"/>
    <property type="match status" value="1"/>
</dbReference>
<gene>
    <name evidence="1" type="ORF">BSAL_52710</name>
</gene>
<dbReference type="VEuPathDB" id="TriTrypDB:BSAL_52710"/>
<dbReference type="Gene3D" id="2.120.10.30">
    <property type="entry name" value="TolB, C-terminal domain"/>
    <property type="match status" value="2"/>
</dbReference>
<dbReference type="PANTHER" id="PTHR46388">
    <property type="entry name" value="NHL REPEAT-CONTAINING PROTEIN 2"/>
    <property type="match status" value="1"/>
</dbReference>
<reference evidence="2" key="1">
    <citation type="submission" date="2015-09" db="EMBL/GenBank/DDBJ databases">
        <authorList>
            <consortium name="Pathogen Informatics"/>
        </authorList>
    </citation>
    <scope>NUCLEOTIDE SEQUENCE [LARGE SCALE GENOMIC DNA]</scope>
    <source>
        <strain evidence="2">Lake Konstanz</strain>
    </source>
</reference>
<dbReference type="OMA" id="HAIHGVA"/>
<evidence type="ECO:0000313" key="1">
    <source>
        <dbReference type="EMBL" id="CUE70903.1"/>
    </source>
</evidence>
<dbReference type="AlphaFoldDB" id="A0A0S4II75"/>
<dbReference type="Proteomes" id="UP000051952">
    <property type="component" value="Unassembled WGS sequence"/>
</dbReference>
<accession>A0A0S4II75</accession>
<proteinExistence type="predicted"/>
<protein>
    <submittedName>
        <fullName evidence="1">Uncharacterized protein</fullName>
    </submittedName>
</protein>
<sequence>MSPCGVGVDGAGALIVSACEFCGIYKILRNGTTTVVAGVIGICGTTDGIGSIARFYYPSSVATDAQQNVAYITDQGNSRIRAMDLLTYNVTTVTGSSANYREGAFSTALFNYCSGVIFRSTATGKVLYITDNKNNRIRKANFSSLLVSTVAIVPVPFYLDLSVDEVRLFVGSDNGAIFQVYLPNSSATILAGADGVSGYVDAVGPAARFHAIHGVALNHDESALFVGDWLNYVLRRIELSNRSVTTAAGTGAMATIEGGSVLSMCAKWLLSSNTNVVSNCNILGS</sequence>
<dbReference type="OrthoDB" id="273823at2759"/>
<dbReference type="SUPFAM" id="SSF101898">
    <property type="entry name" value="NHL repeat"/>
    <property type="match status" value="1"/>
</dbReference>
<name>A0A0S4II75_BODSA</name>
<evidence type="ECO:0000313" key="2">
    <source>
        <dbReference type="Proteomes" id="UP000051952"/>
    </source>
</evidence>
<organism evidence="1 2">
    <name type="scientific">Bodo saltans</name>
    <name type="common">Flagellated protozoan</name>
    <dbReference type="NCBI Taxonomy" id="75058"/>
    <lineage>
        <taxon>Eukaryota</taxon>
        <taxon>Discoba</taxon>
        <taxon>Euglenozoa</taxon>
        <taxon>Kinetoplastea</taxon>
        <taxon>Metakinetoplastina</taxon>
        <taxon>Eubodonida</taxon>
        <taxon>Bodonidae</taxon>
        <taxon>Bodo</taxon>
    </lineage>
</organism>
<keyword evidence="2" id="KW-1185">Reference proteome</keyword>
<dbReference type="InterPro" id="IPR011042">
    <property type="entry name" value="6-blade_b-propeller_TolB-like"/>
</dbReference>
<dbReference type="EMBL" id="CYKH01000093">
    <property type="protein sequence ID" value="CUE70903.1"/>
    <property type="molecule type" value="Genomic_DNA"/>
</dbReference>